<dbReference type="Pfam" id="PF00089">
    <property type="entry name" value="Trypsin"/>
    <property type="match status" value="1"/>
</dbReference>
<dbReference type="SMART" id="SM00020">
    <property type="entry name" value="Tryp_SPc"/>
    <property type="match status" value="1"/>
</dbReference>
<dbReference type="SUPFAM" id="SSF50494">
    <property type="entry name" value="Trypsin-like serine proteases"/>
    <property type="match status" value="1"/>
</dbReference>
<keyword evidence="4" id="KW-1015">Disulfide bond</keyword>
<dbReference type="CDD" id="cd00190">
    <property type="entry name" value="Tryp_SPc"/>
    <property type="match status" value="1"/>
</dbReference>
<evidence type="ECO:0000256" key="6">
    <source>
        <dbReference type="ARBA" id="ARBA00024195"/>
    </source>
</evidence>
<dbReference type="VEuPathDB" id="VectorBase:PPAI001067"/>
<evidence type="ECO:0000256" key="3">
    <source>
        <dbReference type="ARBA" id="ARBA00022729"/>
    </source>
</evidence>
<protein>
    <submittedName>
        <fullName evidence="9">Uncharacterized protein</fullName>
    </submittedName>
</protein>
<evidence type="ECO:0000256" key="8">
    <source>
        <dbReference type="SAM" id="SignalP"/>
    </source>
</evidence>
<name>A0A1B0D144_PHLPP</name>
<feature type="compositionally biased region" description="Low complexity" evidence="7">
    <location>
        <begin position="107"/>
        <end position="116"/>
    </location>
</feature>
<dbReference type="AlphaFoldDB" id="A0A1B0D144"/>
<dbReference type="Proteomes" id="UP000092462">
    <property type="component" value="Unassembled WGS sequence"/>
</dbReference>
<evidence type="ECO:0000313" key="9">
    <source>
        <dbReference type="EnsemblMetazoa" id="PPAI001067-PA"/>
    </source>
</evidence>
<dbReference type="InterPro" id="IPR001254">
    <property type="entry name" value="Trypsin_dom"/>
</dbReference>
<reference evidence="9" key="1">
    <citation type="submission" date="2022-08" db="UniProtKB">
        <authorList>
            <consortium name="EnsemblMetazoa"/>
        </authorList>
    </citation>
    <scope>IDENTIFICATION</scope>
    <source>
        <strain evidence="9">Israel</strain>
    </source>
</reference>
<evidence type="ECO:0000256" key="1">
    <source>
        <dbReference type="ARBA" id="ARBA00004613"/>
    </source>
</evidence>
<dbReference type="VEuPathDB" id="VectorBase:PPAPM1_004263"/>
<comment type="subcellular location">
    <subcellularLocation>
        <location evidence="1">Secreted</location>
    </subcellularLocation>
</comment>
<dbReference type="InterPro" id="IPR001314">
    <property type="entry name" value="Peptidase_S1A"/>
</dbReference>
<dbReference type="InterPro" id="IPR009003">
    <property type="entry name" value="Peptidase_S1_PA"/>
</dbReference>
<dbReference type="GO" id="GO:0006508">
    <property type="term" value="P:proteolysis"/>
    <property type="evidence" value="ECO:0007669"/>
    <property type="project" value="InterPro"/>
</dbReference>
<proteinExistence type="inferred from homology"/>
<dbReference type="PRINTS" id="PR00722">
    <property type="entry name" value="CHYMOTRYPSIN"/>
</dbReference>
<dbReference type="PROSITE" id="PS50240">
    <property type="entry name" value="TRYPSIN_DOM"/>
    <property type="match status" value="1"/>
</dbReference>
<dbReference type="Pfam" id="PF18322">
    <property type="entry name" value="CLIP_1"/>
    <property type="match status" value="1"/>
</dbReference>
<dbReference type="GO" id="GO:0004252">
    <property type="term" value="F:serine-type endopeptidase activity"/>
    <property type="evidence" value="ECO:0007669"/>
    <property type="project" value="InterPro"/>
</dbReference>
<feature type="region of interest" description="Disordered" evidence="7">
    <location>
        <begin position="23"/>
        <end position="135"/>
    </location>
</feature>
<feature type="signal peptide" evidence="8">
    <location>
        <begin position="1"/>
        <end position="18"/>
    </location>
</feature>
<dbReference type="Gene3D" id="2.40.10.10">
    <property type="entry name" value="Trypsin-like serine proteases"/>
    <property type="match status" value="2"/>
</dbReference>
<evidence type="ECO:0000256" key="2">
    <source>
        <dbReference type="ARBA" id="ARBA00022525"/>
    </source>
</evidence>
<organism evidence="9 10">
    <name type="scientific">Phlebotomus papatasi</name>
    <name type="common">Sandfly</name>
    <dbReference type="NCBI Taxonomy" id="29031"/>
    <lineage>
        <taxon>Eukaryota</taxon>
        <taxon>Metazoa</taxon>
        <taxon>Ecdysozoa</taxon>
        <taxon>Arthropoda</taxon>
        <taxon>Hexapoda</taxon>
        <taxon>Insecta</taxon>
        <taxon>Pterygota</taxon>
        <taxon>Neoptera</taxon>
        <taxon>Endopterygota</taxon>
        <taxon>Diptera</taxon>
        <taxon>Nematocera</taxon>
        <taxon>Psychodoidea</taxon>
        <taxon>Psychodidae</taxon>
        <taxon>Phlebotomus</taxon>
        <taxon>Phlebotomus</taxon>
    </lineage>
</organism>
<evidence type="ECO:0000256" key="7">
    <source>
        <dbReference type="SAM" id="MobiDB-lite"/>
    </source>
</evidence>
<evidence type="ECO:0000256" key="4">
    <source>
        <dbReference type="ARBA" id="ARBA00023157"/>
    </source>
</evidence>
<keyword evidence="5" id="KW-0325">Glycoprotein</keyword>
<dbReference type="InterPro" id="IPR041515">
    <property type="entry name" value="PPAF-2-like_Clip"/>
</dbReference>
<dbReference type="GO" id="GO:0005576">
    <property type="term" value="C:extracellular region"/>
    <property type="evidence" value="ECO:0007669"/>
    <property type="project" value="UniProtKB-SubCell"/>
</dbReference>
<keyword evidence="3 8" id="KW-0732">Signal</keyword>
<keyword evidence="2" id="KW-0964">Secreted</keyword>
<feature type="chain" id="PRO_5043904474" evidence="8">
    <location>
        <begin position="19"/>
        <end position="440"/>
    </location>
</feature>
<sequence length="440" mass="46290">MFNRIGFVILLFVVVSESFEFPDDNPGESPNYPNPLESVDLNRNGNDLDPVNFEQRQGAFPPGGQAPPGGQFPPGGQAPPGGQFPPGGQAPPGGQFPPGGQIPTLRPSFPQTQFPQTPFPSFPQTQFPSFPPPTGQRTCVCVPTGQCPQTGSVDGSGIIDIRIVTGTGGGSGGLPNGGSDIPTNIVSPTTCAPRLQLCCQTGPYQCGMRYAPVAGSPPAGPGQAPYGAYPWQAVLLSPGNVYAGSGVLIDNRHILTAAHRVVNFSSPALIEVRLGEWDAASTREPFPAQEYRVAQMFIHPGFNPRNLQNDVAVLRLTTPVNLGSSPAITTGCLTRTSFDGSRCWVDVPVINNAQCQVQLRATRLGPTFILDPTSFTCAGGEPGKDACTGDGGSPLMCNRNGRWYIAGLVAWGIGCATGGVPGVYVDVMNYIPWIQSVVRM</sequence>
<evidence type="ECO:0000313" key="10">
    <source>
        <dbReference type="Proteomes" id="UP000092462"/>
    </source>
</evidence>
<keyword evidence="10" id="KW-1185">Reference proteome</keyword>
<dbReference type="PANTHER" id="PTHR24258">
    <property type="entry name" value="SERINE PROTEASE-RELATED"/>
    <property type="match status" value="1"/>
</dbReference>
<evidence type="ECO:0000256" key="5">
    <source>
        <dbReference type="ARBA" id="ARBA00023180"/>
    </source>
</evidence>
<comment type="similarity">
    <text evidence="6">Belongs to the peptidase S1 family. CLIP subfamily.</text>
</comment>
<dbReference type="EMBL" id="AJVK01010193">
    <property type="status" value="NOT_ANNOTATED_CDS"/>
    <property type="molecule type" value="Genomic_DNA"/>
</dbReference>
<dbReference type="FunFam" id="2.40.10.10:FF:000054">
    <property type="entry name" value="Complement C1r subcomponent"/>
    <property type="match status" value="1"/>
</dbReference>
<dbReference type="InterPro" id="IPR043504">
    <property type="entry name" value="Peptidase_S1_PA_chymotrypsin"/>
</dbReference>
<dbReference type="EnsemblMetazoa" id="PPAI001067-RA">
    <property type="protein sequence ID" value="PPAI001067-PA"/>
    <property type="gene ID" value="PPAI001067"/>
</dbReference>
<dbReference type="PANTHER" id="PTHR24258:SF129">
    <property type="entry name" value="LP15124P-RELATED"/>
    <property type="match status" value="1"/>
</dbReference>
<accession>A0A1B0D144</accession>